<evidence type="ECO:0000256" key="5">
    <source>
        <dbReference type="ARBA" id="ARBA00022989"/>
    </source>
</evidence>
<keyword evidence="6 7" id="KW-0472">Membrane</keyword>
<feature type="transmembrane region" description="Helical" evidence="7">
    <location>
        <begin position="75"/>
        <end position="96"/>
    </location>
</feature>
<evidence type="ECO:0000313" key="8">
    <source>
        <dbReference type="EMBL" id="MDE1461592.1"/>
    </source>
</evidence>
<dbReference type="InterPro" id="IPR006214">
    <property type="entry name" value="Bax_inhibitor_1-related"/>
</dbReference>
<dbReference type="EMBL" id="JAPMOU010000005">
    <property type="protein sequence ID" value="MDE1461592.1"/>
    <property type="molecule type" value="Genomic_DNA"/>
</dbReference>
<dbReference type="Pfam" id="PF01027">
    <property type="entry name" value="Bax1-I"/>
    <property type="match status" value="1"/>
</dbReference>
<dbReference type="CDD" id="cd10433">
    <property type="entry name" value="YccA_like"/>
    <property type="match status" value="1"/>
</dbReference>
<evidence type="ECO:0000256" key="7">
    <source>
        <dbReference type="RuleBase" id="RU004379"/>
    </source>
</evidence>
<keyword evidence="9" id="KW-1185">Reference proteome</keyword>
<dbReference type="PROSITE" id="PS01243">
    <property type="entry name" value="BI1"/>
    <property type="match status" value="1"/>
</dbReference>
<dbReference type="RefSeq" id="WP_274687951.1">
    <property type="nucleotide sequence ID" value="NZ_JAPMOU010000005.1"/>
</dbReference>
<evidence type="ECO:0000256" key="3">
    <source>
        <dbReference type="ARBA" id="ARBA00022475"/>
    </source>
</evidence>
<dbReference type="InterPro" id="IPR006213">
    <property type="entry name" value="Bax_inhbtr1_CS"/>
</dbReference>
<evidence type="ECO:0000256" key="2">
    <source>
        <dbReference type="ARBA" id="ARBA00010350"/>
    </source>
</evidence>
<gene>
    <name evidence="8" type="ORF">ORQ98_06385</name>
</gene>
<comment type="subcellular location">
    <subcellularLocation>
        <location evidence="1">Cell membrane</location>
        <topology evidence="1">Multi-pass membrane protein</topology>
    </subcellularLocation>
</comment>
<evidence type="ECO:0000256" key="1">
    <source>
        <dbReference type="ARBA" id="ARBA00004651"/>
    </source>
</evidence>
<evidence type="ECO:0000313" key="9">
    <source>
        <dbReference type="Proteomes" id="UP001528823"/>
    </source>
</evidence>
<feature type="transmembrane region" description="Helical" evidence="7">
    <location>
        <begin position="29"/>
        <end position="46"/>
    </location>
</feature>
<evidence type="ECO:0000256" key="4">
    <source>
        <dbReference type="ARBA" id="ARBA00022692"/>
    </source>
</evidence>
<feature type="transmembrane region" description="Helical" evidence="7">
    <location>
        <begin position="108"/>
        <end position="129"/>
    </location>
</feature>
<evidence type="ECO:0000256" key="6">
    <source>
        <dbReference type="ARBA" id="ARBA00023136"/>
    </source>
</evidence>
<dbReference type="Proteomes" id="UP001528823">
    <property type="component" value="Unassembled WGS sequence"/>
</dbReference>
<keyword evidence="3" id="KW-1003">Cell membrane</keyword>
<comment type="caution">
    <text evidence="8">The sequence shown here is derived from an EMBL/GenBank/DDBJ whole genome shotgun (WGS) entry which is preliminary data.</text>
</comment>
<keyword evidence="5 7" id="KW-1133">Transmembrane helix</keyword>
<dbReference type="PANTHER" id="PTHR23291">
    <property type="entry name" value="BAX INHIBITOR-RELATED"/>
    <property type="match status" value="1"/>
</dbReference>
<feature type="transmembrane region" description="Helical" evidence="7">
    <location>
        <begin position="163"/>
        <end position="181"/>
    </location>
</feature>
<proteinExistence type="inferred from homology"/>
<sequence>MLENNQYATAAASKEASIIQTNKVLKNTYILLSLSLGFAAVCAFIFRNAPMINPWLFLGGFIGLSFLAQALCRSVWGIAAVFAFTGFVGFALGPILNMFMSSGQGTAIVMNALGGTAVIFLALSGYALVSRRDFSFLRGFIFAGAIVLLAAVVMSLIFDISGFQLAISCAFMVFASALILYQTGEIIHGGETNYILATITLFASIYNLFIALLHIFSALSGDD</sequence>
<keyword evidence="4 7" id="KW-0812">Transmembrane</keyword>
<feature type="transmembrane region" description="Helical" evidence="7">
    <location>
        <begin position="136"/>
        <end position="157"/>
    </location>
</feature>
<accession>A0ABT5U7V2</accession>
<reference evidence="8 9" key="1">
    <citation type="submission" date="2022-11" db="EMBL/GenBank/DDBJ databases">
        <title>Spartinivicinus poritis sp. nov., isolated from scleractinian coral Porites lutea.</title>
        <authorList>
            <person name="Zhang G."/>
            <person name="Cai L."/>
            <person name="Wei Q."/>
        </authorList>
    </citation>
    <scope>NUCLEOTIDE SEQUENCE [LARGE SCALE GENOMIC DNA]</scope>
    <source>
        <strain evidence="8 9">A2-2</strain>
    </source>
</reference>
<feature type="transmembrane region" description="Helical" evidence="7">
    <location>
        <begin position="52"/>
        <end position="68"/>
    </location>
</feature>
<feature type="transmembrane region" description="Helical" evidence="7">
    <location>
        <begin position="193"/>
        <end position="216"/>
    </location>
</feature>
<name>A0ABT5U7V2_9GAMM</name>
<comment type="similarity">
    <text evidence="2 7">Belongs to the BI1 family.</text>
</comment>
<dbReference type="PANTHER" id="PTHR23291:SF115">
    <property type="entry name" value="MODULATOR OF FTSH PROTEASE YCCA"/>
    <property type="match status" value="1"/>
</dbReference>
<organism evidence="8 9">
    <name type="scientific">Spartinivicinus poritis</name>
    <dbReference type="NCBI Taxonomy" id="2994640"/>
    <lineage>
        <taxon>Bacteria</taxon>
        <taxon>Pseudomonadati</taxon>
        <taxon>Pseudomonadota</taxon>
        <taxon>Gammaproteobacteria</taxon>
        <taxon>Oceanospirillales</taxon>
        <taxon>Zooshikellaceae</taxon>
        <taxon>Spartinivicinus</taxon>
    </lineage>
</organism>
<protein>
    <submittedName>
        <fullName evidence="8">Bax inhibitor-1/YccA family protein</fullName>
    </submittedName>
</protein>